<evidence type="ECO:0000259" key="5">
    <source>
        <dbReference type="PROSITE" id="PS51721"/>
    </source>
</evidence>
<dbReference type="InterPro" id="IPR027417">
    <property type="entry name" value="P-loop_NTPase"/>
</dbReference>
<keyword evidence="3" id="KW-0690">Ribosome biogenesis</keyword>
<accession>A0A1G7V4C5</accession>
<dbReference type="GO" id="GO:0019843">
    <property type="term" value="F:rRNA binding"/>
    <property type="evidence" value="ECO:0007669"/>
    <property type="project" value="UniProtKB-KW"/>
</dbReference>
<keyword evidence="1 3" id="KW-0547">Nucleotide-binding</keyword>
<keyword evidence="3" id="KW-0963">Cytoplasm</keyword>
<feature type="domain" description="CP-type G" evidence="5">
    <location>
        <begin position="95"/>
        <end position="253"/>
    </location>
</feature>
<feature type="binding site" evidence="3">
    <location>
        <position position="288"/>
    </location>
    <ligand>
        <name>Zn(2+)</name>
        <dbReference type="ChEBI" id="CHEBI:29105"/>
    </ligand>
</feature>
<dbReference type="PANTHER" id="PTHR32120:SF11">
    <property type="entry name" value="SMALL RIBOSOMAL SUBUNIT BIOGENESIS GTPASE RSGA 1, MITOCHONDRIAL-RELATED"/>
    <property type="match status" value="1"/>
</dbReference>
<protein>
    <recommendedName>
        <fullName evidence="3">Small ribosomal subunit biogenesis GTPase RsgA</fullName>
        <ecNumber evidence="3">3.6.1.-</ecNumber>
    </recommendedName>
</protein>
<dbReference type="GO" id="GO:0005525">
    <property type="term" value="F:GTP binding"/>
    <property type="evidence" value="ECO:0007669"/>
    <property type="project" value="UniProtKB-UniRule"/>
</dbReference>
<dbReference type="HAMAP" id="MF_01820">
    <property type="entry name" value="GTPase_RsgA"/>
    <property type="match status" value="1"/>
</dbReference>
<dbReference type="Gene3D" id="1.10.40.50">
    <property type="entry name" value="Probable gtpase engc, domain 3"/>
    <property type="match status" value="1"/>
</dbReference>
<evidence type="ECO:0000313" key="6">
    <source>
        <dbReference type="EMBL" id="SDG54219.1"/>
    </source>
</evidence>
<dbReference type="NCBIfam" id="TIGR00157">
    <property type="entry name" value="ribosome small subunit-dependent GTPase A"/>
    <property type="match status" value="1"/>
</dbReference>
<dbReference type="GO" id="GO:0046872">
    <property type="term" value="F:metal ion binding"/>
    <property type="evidence" value="ECO:0007669"/>
    <property type="project" value="UniProtKB-KW"/>
</dbReference>
<name>A0A1G7V4C5_9LACT</name>
<organism evidence="6 7">
    <name type="scientific">Facklamia miroungae</name>
    <dbReference type="NCBI Taxonomy" id="120956"/>
    <lineage>
        <taxon>Bacteria</taxon>
        <taxon>Bacillati</taxon>
        <taxon>Bacillota</taxon>
        <taxon>Bacilli</taxon>
        <taxon>Lactobacillales</taxon>
        <taxon>Aerococcaceae</taxon>
        <taxon>Facklamia</taxon>
    </lineage>
</organism>
<reference evidence="6 7" key="1">
    <citation type="submission" date="2016-10" db="EMBL/GenBank/DDBJ databases">
        <authorList>
            <person name="de Groot N.N."/>
        </authorList>
    </citation>
    <scope>NUCLEOTIDE SEQUENCE [LARGE SCALE GENOMIC DNA]</scope>
    <source>
        <strain evidence="6 7">ATCC BAA-466</strain>
    </source>
</reference>
<dbReference type="SUPFAM" id="SSF52540">
    <property type="entry name" value="P-loop containing nucleoside triphosphate hydrolases"/>
    <property type="match status" value="1"/>
</dbReference>
<dbReference type="GO" id="GO:0005737">
    <property type="term" value="C:cytoplasm"/>
    <property type="evidence" value="ECO:0007669"/>
    <property type="project" value="UniProtKB-SubCell"/>
</dbReference>
<feature type="binding site" evidence="3">
    <location>
        <position position="282"/>
    </location>
    <ligand>
        <name>Zn(2+)</name>
        <dbReference type="ChEBI" id="CHEBI:29105"/>
    </ligand>
</feature>
<dbReference type="AlphaFoldDB" id="A0A1G7V4C5"/>
<keyword evidence="3" id="KW-0378">Hydrolase</keyword>
<dbReference type="PROSITE" id="PS51721">
    <property type="entry name" value="G_CP"/>
    <property type="match status" value="1"/>
</dbReference>
<feature type="binding site" evidence="3">
    <location>
        <position position="280"/>
    </location>
    <ligand>
        <name>Zn(2+)</name>
        <dbReference type="ChEBI" id="CHEBI:29105"/>
    </ligand>
</feature>
<dbReference type="InterPro" id="IPR010914">
    <property type="entry name" value="RsgA_GTPase_dom"/>
</dbReference>
<dbReference type="GO" id="GO:0042274">
    <property type="term" value="P:ribosomal small subunit biogenesis"/>
    <property type="evidence" value="ECO:0007669"/>
    <property type="project" value="UniProtKB-UniRule"/>
</dbReference>
<dbReference type="RefSeq" id="WP_090290469.1">
    <property type="nucleotide sequence ID" value="NZ_FNCK01000014.1"/>
</dbReference>
<evidence type="ECO:0000259" key="4">
    <source>
        <dbReference type="PROSITE" id="PS50936"/>
    </source>
</evidence>
<dbReference type="PROSITE" id="PS50936">
    <property type="entry name" value="ENGC_GTPASE"/>
    <property type="match status" value="1"/>
</dbReference>
<keyword evidence="3" id="KW-0699">rRNA-binding</keyword>
<dbReference type="InterPro" id="IPR030378">
    <property type="entry name" value="G_CP_dom"/>
</dbReference>
<evidence type="ECO:0000313" key="7">
    <source>
        <dbReference type="Proteomes" id="UP000199708"/>
    </source>
</evidence>
<dbReference type="InterPro" id="IPR004881">
    <property type="entry name" value="Ribosome_biogen_GTPase_RsgA"/>
</dbReference>
<evidence type="ECO:0000256" key="3">
    <source>
        <dbReference type="HAMAP-Rule" id="MF_01820"/>
    </source>
</evidence>
<gene>
    <name evidence="3" type="primary">rsgA</name>
    <name evidence="6" type="ORF">SAMN05421791_11416</name>
</gene>
<keyword evidence="2 3" id="KW-0342">GTP-binding</keyword>
<dbReference type="STRING" id="120956.SAMN05421791_11416"/>
<comment type="subunit">
    <text evidence="3">Monomer. Associates with 30S ribosomal subunit, binds 16S rRNA.</text>
</comment>
<comment type="subcellular location">
    <subcellularLocation>
        <location evidence="3">Cytoplasm</location>
    </subcellularLocation>
</comment>
<dbReference type="PANTHER" id="PTHR32120">
    <property type="entry name" value="SMALL RIBOSOMAL SUBUNIT BIOGENESIS GTPASE RSGA"/>
    <property type="match status" value="1"/>
</dbReference>
<feature type="binding site" evidence="3">
    <location>
        <position position="275"/>
    </location>
    <ligand>
        <name>Zn(2+)</name>
        <dbReference type="ChEBI" id="CHEBI:29105"/>
    </ligand>
</feature>
<proteinExistence type="inferred from homology"/>
<sequence length="344" mass="39646">MTIIDYGITNYIREQNLINDLNVFRVTGLNYSTFTLHNRYNESIKVPLGTEESDITLGDFVQVEEVNHHYFILRKFERVSVISKAASTAKKSYAYNEKEQALAANVDQLFILIAADQRFSLSKFERYYLTFTSQVAESHVVISKSDFIKETERIQSIILNVYPNVDIHEVTVFDKEKTEKFKNMFKENKTSILLGASGVGKSTLINRMMQQSLLNTQPVRRDGKGKHTTTSSSLYYLEQTNSYIIDTPGFKTIATHKETDDSVLFQEIYNLSQECRFNDCSHTQEPGCAIQSAIKSGNLSSELYDRYLLIRDKEIRYKNFLSKKASRKKQKKPMKVITKSGVRY</sequence>
<dbReference type="Proteomes" id="UP000199708">
    <property type="component" value="Unassembled WGS sequence"/>
</dbReference>
<keyword evidence="3" id="KW-0479">Metal-binding</keyword>
<comment type="cofactor">
    <cofactor evidence="3">
        <name>Zn(2+)</name>
        <dbReference type="ChEBI" id="CHEBI:29105"/>
    </cofactor>
    <text evidence="3">Binds 1 zinc ion per subunit.</text>
</comment>
<evidence type="ECO:0000256" key="2">
    <source>
        <dbReference type="ARBA" id="ARBA00023134"/>
    </source>
</evidence>
<dbReference type="GO" id="GO:0003924">
    <property type="term" value="F:GTPase activity"/>
    <property type="evidence" value="ECO:0007669"/>
    <property type="project" value="UniProtKB-UniRule"/>
</dbReference>
<feature type="domain" description="EngC GTPase" evidence="4">
    <location>
        <begin position="104"/>
        <end position="251"/>
    </location>
</feature>
<comment type="similarity">
    <text evidence="3">Belongs to the TRAFAC class YlqF/YawG GTPase family. RsgA subfamily.</text>
</comment>
<comment type="function">
    <text evidence="3">One of several proteins that assist in the late maturation steps of the functional core of the 30S ribosomal subunit. Helps release RbfA from mature subunits. May play a role in the assembly of ribosomal proteins into the subunit. Circularly permuted GTPase that catalyzes slow GTP hydrolysis, GTPase activity is stimulated by the 30S ribosomal subunit.</text>
</comment>
<dbReference type="CDD" id="cd01854">
    <property type="entry name" value="YjeQ_EngC"/>
    <property type="match status" value="1"/>
</dbReference>
<dbReference type="EMBL" id="FNCK01000014">
    <property type="protein sequence ID" value="SDG54219.1"/>
    <property type="molecule type" value="Genomic_DNA"/>
</dbReference>
<keyword evidence="7" id="KW-1185">Reference proteome</keyword>
<feature type="binding site" evidence="3">
    <location>
        <begin position="195"/>
        <end position="203"/>
    </location>
    <ligand>
        <name>GTP</name>
        <dbReference type="ChEBI" id="CHEBI:37565"/>
    </ligand>
</feature>
<feature type="binding site" evidence="3">
    <location>
        <begin position="143"/>
        <end position="146"/>
    </location>
    <ligand>
        <name>GTP</name>
        <dbReference type="ChEBI" id="CHEBI:37565"/>
    </ligand>
</feature>
<keyword evidence="3" id="KW-0694">RNA-binding</keyword>
<dbReference type="Gene3D" id="3.40.50.300">
    <property type="entry name" value="P-loop containing nucleotide triphosphate hydrolases"/>
    <property type="match status" value="1"/>
</dbReference>
<dbReference type="EC" id="3.6.1.-" evidence="3"/>
<dbReference type="OrthoDB" id="9809485at2"/>
<dbReference type="Pfam" id="PF03193">
    <property type="entry name" value="RsgA_GTPase"/>
    <property type="match status" value="1"/>
</dbReference>
<keyword evidence="3" id="KW-0862">Zinc</keyword>
<evidence type="ECO:0000256" key="1">
    <source>
        <dbReference type="ARBA" id="ARBA00022741"/>
    </source>
</evidence>